<dbReference type="Proteomes" id="UP000185124">
    <property type="component" value="Unassembled WGS sequence"/>
</dbReference>
<sequence>MTTAEPQTAGSTRFRDTLGGFRFWRRTRPFWGGLLTALAGLEIFGTTQMSLGGLAFQLGPTGFLSWLIPAILVTCGMLMWFKPQHRILYAVVAAVTALFSLIGVNLGGFFIGLLLGAFGSALGFGWMPDTHRTVRSDDQPADDTARTPPRAGGPRSSTS</sequence>
<feature type="transmembrane region" description="Helical" evidence="2">
    <location>
        <begin position="87"/>
        <end position="103"/>
    </location>
</feature>
<dbReference type="AlphaFoldDB" id="A0A1N5VWD3"/>
<accession>A0A1N5VWD3</accession>
<proteinExistence type="predicted"/>
<evidence type="ECO:0000313" key="3">
    <source>
        <dbReference type="EMBL" id="SIM77256.1"/>
    </source>
</evidence>
<keyword evidence="4" id="KW-1185">Reference proteome</keyword>
<organism evidence="3 4">
    <name type="scientific">Micromonospora cremea</name>
    <dbReference type="NCBI Taxonomy" id="709881"/>
    <lineage>
        <taxon>Bacteria</taxon>
        <taxon>Bacillati</taxon>
        <taxon>Actinomycetota</taxon>
        <taxon>Actinomycetes</taxon>
        <taxon>Micromonosporales</taxon>
        <taxon>Micromonosporaceae</taxon>
        <taxon>Micromonospora</taxon>
    </lineage>
</organism>
<dbReference type="Pfam" id="PF19609">
    <property type="entry name" value="DUF6114"/>
    <property type="match status" value="1"/>
</dbReference>
<dbReference type="InterPro" id="IPR046096">
    <property type="entry name" value="DUF6114"/>
</dbReference>
<keyword evidence="2" id="KW-0472">Membrane</keyword>
<feature type="region of interest" description="Disordered" evidence="1">
    <location>
        <begin position="133"/>
        <end position="159"/>
    </location>
</feature>
<keyword evidence="2" id="KW-0812">Transmembrane</keyword>
<reference evidence="4" key="1">
    <citation type="submission" date="2016-12" db="EMBL/GenBank/DDBJ databases">
        <authorList>
            <person name="Varghese N."/>
            <person name="Submissions S."/>
        </authorList>
    </citation>
    <scope>NUCLEOTIDE SEQUENCE [LARGE SCALE GENOMIC DNA]</scope>
    <source>
        <strain evidence="4">DSM 45599</strain>
    </source>
</reference>
<dbReference type="OrthoDB" id="3535986at2"/>
<feature type="transmembrane region" description="Helical" evidence="2">
    <location>
        <begin position="30"/>
        <end position="51"/>
    </location>
</feature>
<name>A0A1N5VWD3_9ACTN</name>
<evidence type="ECO:0000313" key="4">
    <source>
        <dbReference type="Proteomes" id="UP000185124"/>
    </source>
</evidence>
<dbReference type="STRING" id="709881.SAMN04489832_1932"/>
<feature type="transmembrane region" description="Helical" evidence="2">
    <location>
        <begin position="63"/>
        <end position="80"/>
    </location>
</feature>
<dbReference type="EMBL" id="FSQT01000001">
    <property type="protein sequence ID" value="SIM77256.1"/>
    <property type="molecule type" value="Genomic_DNA"/>
</dbReference>
<gene>
    <name evidence="3" type="ORF">SAMN04489832_1932</name>
</gene>
<protein>
    <submittedName>
        <fullName evidence="3">Uncharacterized protein</fullName>
    </submittedName>
</protein>
<evidence type="ECO:0000256" key="1">
    <source>
        <dbReference type="SAM" id="MobiDB-lite"/>
    </source>
</evidence>
<dbReference type="RefSeq" id="WP_143728306.1">
    <property type="nucleotide sequence ID" value="NZ_FSQT01000001.1"/>
</dbReference>
<evidence type="ECO:0000256" key="2">
    <source>
        <dbReference type="SAM" id="Phobius"/>
    </source>
</evidence>
<keyword evidence="2" id="KW-1133">Transmembrane helix</keyword>